<dbReference type="AlphaFoldDB" id="A0A103YJ21"/>
<dbReference type="PROSITE" id="PS00668">
    <property type="entry name" value="COMPLEX1_ND1_2"/>
    <property type="match status" value="1"/>
</dbReference>
<keyword evidence="3" id="KW-1185">Reference proteome</keyword>
<dbReference type="Gramene" id="KVI09970">
    <property type="protein sequence ID" value="KVI09970"/>
    <property type="gene ID" value="Ccrd_011634"/>
</dbReference>
<evidence type="ECO:0000313" key="2">
    <source>
        <dbReference type="EMBL" id="KVI09970.1"/>
    </source>
</evidence>
<dbReference type="InterPro" id="IPR018086">
    <property type="entry name" value="NADH_UbQ_OxRdtase_su1_CS"/>
</dbReference>
<gene>
    <name evidence="2" type="ORF">Ccrd_011634</name>
</gene>
<protein>
    <submittedName>
        <fullName evidence="2">NADH:ubiquinone oxidoreductase, subunit 1, conserved site-containing protein</fullName>
    </submittedName>
</protein>
<evidence type="ECO:0000256" key="1">
    <source>
        <dbReference type="SAM" id="MobiDB-lite"/>
    </source>
</evidence>
<dbReference type="GO" id="GO:0016020">
    <property type="term" value="C:membrane"/>
    <property type="evidence" value="ECO:0007669"/>
    <property type="project" value="InterPro"/>
</dbReference>
<name>A0A103YJ21_CYNCS</name>
<accession>A0A103YJ21</accession>
<feature type="compositionally biased region" description="Polar residues" evidence="1">
    <location>
        <begin position="294"/>
        <end position="303"/>
    </location>
</feature>
<sequence>MKLQYPQDYLHYWTSREISSNQTCNKLKRDLACDNLSSIIKCLRRNSSHDNERLYRRSLYQAFQLVTLLDTPFDLPEAEAESVIGYNVEYVWDAILNSSRYFMAPKNFGNTFSLQDAKDKTEKLGASRKGRVDNEEGNVPLSLLDDKSSLVRFLRLKRDLGKGPIKPQELSSKVFKDLRWQNDLGNSLDNLMYERSKNLAYKPTITYVEMCDTIRKPSNLTWKLGTIKIIESKVESLEVRKVEKGGVRSAKIDHHHPDLELQSVDLCSSSCNLPNRSPVTRNQGQKYNYRKQEPQQSLGQSIAQQSYHNSQSCSILRALLVWTSRLTLVLSMLSSGSPNSEYS</sequence>
<evidence type="ECO:0000313" key="3">
    <source>
        <dbReference type="Proteomes" id="UP000243975"/>
    </source>
</evidence>
<reference evidence="2 3" key="1">
    <citation type="journal article" date="2016" name="Sci. Rep.">
        <title>The genome sequence of the outbreeding globe artichoke constructed de novo incorporating a phase-aware low-pass sequencing strategy of F1 progeny.</title>
        <authorList>
            <person name="Scaglione D."/>
            <person name="Reyes-Chin-Wo S."/>
            <person name="Acquadro A."/>
            <person name="Froenicke L."/>
            <person name="Portis E."/>
            <person name="Beitel C."/>
            <person name="Tirone M."/>
            <person name="Mauro R."/>
            <person name="Lo Monaco A."/>
            <person name="Mauromicale G."/>
            <person name="Faccioli P."/>
            <person name="Cattivelli L."/>
            <person name="Rieseberg L."/>
            <person name="Michelmore R."/>
            <person name="Lanteri S."/>
        </authorList>
    </citation>
    <scope>NUCLEOTIDE SEQUENCE [LARGE SCALE GENOMIC DNA]</scope>
    <source>
        <strain evidence="2">2C</strain>
    </source>
</reference>
<proteinExistence type="predicted"/>
<feature type="region of interest" description="Disordered" evidence="1">
    <location>
        <begin position="275"/>
        <end position="303"/>
    </location>
</feature>
<organism evidence="2 3">
    <name type="scientific">Cynara cardunculus var. scolymus</name>
    <name type="common">Globe artichoke</name>
    <name type="synonym">Cynara scolymus</name>
    <dbReference type="NCBI Taxonomy" id="59895"/>
    <lineage>
        <taxon>Eukaryota</taxon>
        <taxon>Viridiplantae</taxon>
        <taxon>Streptophyta</taxon>
        <taxon>Embryophyta</taxon>
        <taxon>Tracheophyta</taxon>
        <taxon>Spermatophyta</taxon>
        <taxon>Magnoliopsida</taxon>
        <taxon>eudicotyledons</taxon>
        <taxon>Gunneridae</taxon>
        <taxon>Pentapetalae</taxon>
        <taxon>asterids</taxon>
        <taxon>campanulids</taxon>
        <taxon>Asterales</taxon>
        <taxon>Asteraceae</taxon>
        <taxon>Carduoideae</taxon>
        <taxon>Cardueae</taxon>
        <taxon>Carduinae</taxon>
        <taxon>Cynara</taxon>
    </lineage>
</organism>
<dbReference type="Proteomes" id="UP000243975">
    <property type="component" value="Unassembled WGS sequence"/>
</dbReference>
<feature type="compositionally biased region" description="Polar residues" evidence="1">
    <location>
        <begin position="275"/>
        <end position="286"/>
    </location>
</feature>
<dbReference type="EMBL" id="LEKV01001033">
    <property type="protein sequence ID" value="KVI09970.1"/>
    <property type="molecule type" value="Genomic_DNA"/>
</dbReference>
<comment type="caution">
    <text evidence="2">The sequence shown here is derived from an EMBL/GenBank/DDBJ whole genome shotgun (WGS) entry which is preliminary data.</text>
</comment>